<dbReference type="CDD" id="cd01885">
    <property type="entry name" value="EF2"/>
    <property type="match status" value="1"/>
</dbReference>
<dbReference type="CDD" id="cd01681">
    <property type="entry name" value="aeEF2_snRNP_like_IV"/>
    <property type="match status" value="1"/>
</dbReference>
<dbReference type="EMBL" id="CM029045">
    <property type="protein sequence ID" value="KAG2601387.1"/>
    <property type="molecule type" value="Genomic_DNA"/>
</dbReference>
<dbReference type="PROSITE" id="PS51722">
    <property type="entry name" value="G_TR_2"/>
    <property type="match status" value="1"/>
</dbReference>
<dbReference type="Proteomes" id="UP000823388">
    <property type="component" value="Chromosome 5K"/>
</dbReference>
<keyword evidence="5" id="KW-0378">Hydrolase</keyword>
<dbReference type="FunFam" id="3.40.50.300:FF:000058">
    <property type="entry name" value="Translation elongation factor 2"/>
    <property type="match status" value="1"/>
</dbReference>
<dbReference type="Gene3D" id="3.30.230.10">
    <property type="match status" value="1"/>
</dbReference>
<comment type="subcellular location">
    <subcellularLocation>
        <location evidence="1">Cytoplasm</location>
    </subcellularLocation>
</comment>
<dbReference type="CDD" id="cd16261">
    <property type="entry name" value="EF2_snRNP_III"/>
    <property type="match status" value="1"/>
</dbReference>
<dbReference type="InterPro" id="IPR009000">
    <property type="entry name" value="Transl_B-barrel_sf"/>
</dbReference>
<keyword evidence="2" id="KW-0963">Cytoplasm</keyword>
<dbReference type="InterPro" id="IPR000640">
    <property type="entry name" value="EFG_V-like"/>
</dbReference>
<dbReference type="InterPro" id="IPR035647">
    <property type="entry name" value="EFG_III/V"/>
</dbReference>
<dbReference type="SUPFAM" id="SSF54211">
    <property type="entry name" value="Ribosomal protein S5 domain 2-like"/>
    <property type="match status" value="1"/>
</dbReference>
<keyword evidence="10" id="KW-1185">Reference proteome</keyword>
<dbReference type="GO" id="GO:0005829">
    <property type="term" value="C:cytosol"/>
    <property type="evidence" value="ECO:0007669"/>
    <property type="project" value="TreeGrafter"/>
</dbReference>
<dbReference type="CDD" id="cd16268">
    <property type="entry name" value="EF2_II"/>
    <property type="match status" value="1"/>
</dbReference>
<dbReference type="InterPro" id="IPR031157">
    <property type="entry name" value="G_TR_CS"/>
</dbReference>
<dbReference type="SUPFAM" id="SSF50447">
    <property type="entry name" value="Translation proteins"/>
    <property type="match status" value="1"/>
</dbReference>
<dbReference type="PANTHER" id="PTHR42908">
    <property type="entry name" value="TRANSLATION ELONGATION FACTOR-RELATED"/>
    <property type="match status" value="1"/>
</dbReference>
<evidence type="ECO:0000256" key="4">
    <source>
        <dbReference type="ARBA" id="ARBA00022768"/>
    </source>
</evidence>
<dbReference type="NCBIfam" id="TIGR00231">
    <property type="entry name" value="small_GTP"/>
    <property type="match status" value="1"/>
</dbReference>
<dbReference type="InterPro" id="IPR005225">
    <property type="entry name" value="Small_GTP-bd"/>
</dbReference>
<gene>
    <name evidence="9" type="ORF">PVAP13_5KG588600</name>
</gene>
<evidence type="ECO:0000256" key="2">
    <source>
        <dbReference type="ARBA" id="ARBA00022490"/>
    </source>
</evidence>
<dbReference type="Gene3D" id="3.30.70.240">
    <property type="match status" value="1"/>
</dbReference>
<reference evidence="9" key="1">
    <citation type="submission" date="2020-05" db="EMBL/GenBank/DDBJ databases">
        <title>WGS assembly of Panicum virgatum.</title>
        <authorList>
            <person name="Lovell J.T."/>
            <person name="Jenkins J."/>
            <person name="Shu S."/>
            <person name="Juenger T.E."/>
            <person name="Schmutz J."/>
        </authorList>
    </citation>
    <scope>NUCLEOTIDE SEQUENCE</scope>
    <source>
        <strain evidence="9">AP13</strain>
    </source>
</reference>
<dbReference type="SMART" id="SM00889">
    <property type="entry name" value="EFG_IV"/>
    <property type="match status" value="1"/>
</dbReference>
<proteinExistence type="predicted"/>
<dbReference type="SUPFAM" id="SSF52540">
    <property type="entry name" value="P-loop containing nucleoside triphosphate hydrolases"/>
    <property type="match status" value="1"/>
</dbReference>
<dbReference type="Pfam" id="PF00679">
    <property type="entry name" value="EFG_C"/>
    <property type="match status" value="1"/>
</dbReference>
<protein>
    <recommendedName>
        <fullName evidence="8">Tr-type G domain-containing protein</fullName>
    </recommendedName>
</protein>
<dbReference type="Pfam" id="PF03144">
    <property type="entry name" value="GTP_EFTU_D2"/>
    <property type="match status" value="1"/>
</dbReference>
<keyword evidence="4" id="KW-0251">Elongation factor</keyword>
<dbReference type="Pfam" id="PF03764">
    <property type="entry name" value="EFG_IV"/>
    <property type="match status" value="1"/>
</dbReference>
<keyword evidence="3" id="KW-0547">Nucleotide-binding</keyword>
<evidence type="ECO:0000256" key="3">
    <source>
        <dbReference type="ARBA" id="ARBA00022741"/>
    </source>
</evidence>
<sequence>MVNLTARDVEVTMRNQHRVRNVSIVAHVDHGKSTLTDSMLSAAGLMALEDAGKVRATDTRDDEAERGISVKATAVSFGYDFGATRTGIATSDSYVVNLVDCPGHVDFSPEVTAALRLTDGALVVVDCVEGVCVQTQTVLRQALGERIKPVLVVNKLDRFFLELELDGEEAYQALRRVVEDANAVVAMYSDNELRNCHMSPENGTVAFAAGLHGWAFTLSSFAKLYSSRPGVDEAKLRGRLWGDNFFDPETKKWTTCHTGSATCERGFIRFCYKPLKKVIEACMNDKTSLWPLLDKLGVEIKAEAKDLSGKKLMRRIMQAWLPAGEVLLDMLVLHLPSPATAQRYRVDNIFDGPLDDAYANAIRNCDADGPLLIYVAKMVPAVDRMGRMYAFGRVFSGKVASGNKVRVISNKYLPGGRGKGDVFVKTVQRTGILVGKTFQAVDGVLCGNTVALAGLDDVIVKTATLTDARAVSAGIIKPLKFSVAPILRKSVACRNPADLPKLLKGLERLVKADPLVECYVEETGEHIIAGAGELHLEVCLDDLKKMAGVDILIGAPVVPYRETVVGSSRIVATKSPNKHNRLYMEARPLEEELVQAIEDGRVGPRDEVTSRAKLLREEFGWDAGDAKKLWCFGPATTGPNLLVNTCKGVYYTGEIQDSVVMAFQAASKGGVLAEEPLRGIRFHLCDAVLHSDCIHRGSGQIIPTARRAIHAAQLAASPRLMEPLYLAEIHVPNSAVPEVYSLLEKRTEILEHQDLGFDRVVVKAFLPVSESFHFMQQLRSKTSGKAFPELAFHSWRLINSDPLEDGSMASIVVGEARERKGLGPLPTLEELDYKI</sequence>
<evidence type="ECO:0000256" key="5">
    <source>
        <dbReference type="ARBA" id="ARBA00022801"/>
    </source>
</evidence>
<dbReference type="GO" id="GO:1990904">
    <property type="term" value="C:ribonucleoprotein complex"/>
    <property type="evidence" value="ECO:0007669"/>
    <property type="project" value="TreeGrafter"/>
</dbReference>
<dbReference type="GO" id="GO:0005525">
    <property type="term" value="F:GTP binding"/>
    <property type="evidence" value="ECO:0007669"/>
    <property type="project" value="UniProtKB-KW"/>
</dbReference>
<evidence type="ECO:0000256" key="1">
    <source>
        <dbReference type="ARBA" id="ARBA00004496"/>
    </source>
</evidence>
<feature type="domain" description="Tr-type G" evidence="8">
    <location>
        <begin position="17"/>
        <end position="339"/>
    </location>
</feature>
<dbReference type="InterPro" id="IPR041095">
    <property type="entry name" value="EFG_II"/>
</dbReference>
<dbReference type="Pfam" id="PF14492">
    <property type="entry name" value="EFG_III"/>
    <property type="match status" value="1"/>
</dbReference>
<keyword evidence="6" id="KW-0648">Protein biosynthesis</keyword>
<dbReference type="Gene3D" id="3.30.70.870">
    <property type="entry name" value="Elongation Factor G (Translational Gtpase), domain 3"/>
    <property type="match status" value="1"/>
</dbReference>
<dbReference type="AlphaFoldDB" id="A0A8T0STF1"/>
<keyword evidence="7" id="KW-0342">GTP-binding</keyword>
<dbReference type="PROSITE" id="PS00301">
    <property type="entry name" value="G_TR_1"/>
    <property type="match status" value="1"/>
</dbReference>
<dbReference type="InterPro" id="IPR020568">
    <property type="entry name" value="Ribosomal_Su5_D2-typ_SF"/>
</dbReference>
<evidence type="ECO:0000256" key="7">
    <source>
        <dbReference type="ARBA" id="ARBA00023134"/>
    </source>
</evidence>
<evidence type="ECO:0000313" key="10">
    <source>
        <dbReference type="Proteomes" id="UP000823388"/>
    </source>
</evidence>
<dbReference type="Gene3D" id="3.40.50.300">
    <property type="entry name" value="P-loop containing nucleotide triphosphate hydrolases"/>
    <property type="match status" value="1"/>
</dbReference>
<dbReference type="GO" id="GO:0043022">
    <property type="term" value="F:ribosome binding"/>
    <property type="evidence" value="ECO:0007669"/>
    <property type="project" value="TreeGrafter"/>
</dbReference>
<comment type="caution">
    <text evidence="9">The sequence shown here is derived from an EMBL/GenBank/DDBJ whole genome shotgun (WGS) entry which is preliminary data.</text>
</comment>
<dbReference type="InterPro" id="IPR000795">
    <property type="entry name" value="T_Tr_GTP-bd_dom"/>
</dbReference>
<dbReference type="FunFam" id="3.30.230.10:FF:000006">
    <property type="entry name" value="Translation elongation factor 2"/>
    <property type="match status" value="1"/>
</dbReference>
<name>A0A8T0STF1_PANVG</name>
<dbReference type="OrthoDB" id="649058at2759"/>
<dbReference type="FunFam" id="2.40.30.10:FF:000010">
    <property type="entry name" value="Translation elongation factor 2"/>
    <property type="match status" value="1"/>
</dbReference>
<evidence type="ECO:0000256" key="6">
    <source>
        <dbReference type="ARBA" id="ARBA00022917"/>
    </source>
</evidence>
<evidence type="ECO:0000313" key="9">
    <source>
        <dbReference type="EMBL" id="KAG2601387.1"/>
    </source>
</evidence>
<dbReference type="SMART" id="SM00838">
    <property type="entry name" value="EFG_C"/>
    <property type="match status" value="1"/>
</dbReference>
<dbReference type="PRINTS" id="PR00315">
    <property type="entry name" value="ELONGATNFCT"/>
</dbReference>
<dbReference type="InterPro" id="IPR027417">
    <property type="entry name" value="P-loop_NTPase"/>
</dbReference>
<dbReference type="FunFam" id="3.30.70.870:FF:000002">
    <property type="entry name" value="Translation elongation factor 2"/>
    <property type="match status" value="1"/>
</dbReference>
<dbReference type="PANTHER" id="PTHR42908:SF10">
    <property type="entry name" value="EUKARYOTIC TRANSLATION ELONGATION FACTOR 2"/>
    <property type="match status" value="1"/>
</dbReference>
<dbReference type="Pfam" id="PF00009">
    <property type="entry name" value="GTP_EFTU"/>
    <property type="match status" value="1"/>
</dbReference>
<accession>A0A8T0STF1</accession>
<dbReference type="Gene3D" id="3.90.1430.10">
    <property type="entry name" value="Yeast translation eEF2 (G' domain)"/>
    <property type="match status" value="1"/>
</dbReference>
<dbReference type="Gene3D" id="2.40.30.10">
    <property type="entry name" value="Translation factors"/>
    <property type="match status" value="1"/>
</dbReference>
<dbReference type="FunFam" id="3.90.1430.10:FF:000003">
    <property type="entry name" value="Elongation factor 2"/>
    <property type="match status" value="1"/>
</dbReference>
<organism evidence="9 10">
    <name type="scientific">Panicum virgatum</name>
    <name type="common">Blackwell switchgrass</name>
    <dbReference type="NCBI Taxonomy" id="38727"/>
    <lineage>
        <taxon>Eukaryota</taxon>
        <taxon>Viridiplantae</taxon>
        <taxon>Streptophyta</taxon>
        <taxon>Embryophyta</taxon>
        <taxon>Tracheophyta</taxon>
        <taxon>Spermatophyta</taxon>
        <taxon>Magnoliopsida</taxon>
        <taxon>Liliopsida</taxon>
        <taxon>Poales</taxon>
        <taxon>Poaceae</taxon>
        <taxon>PACMAD clade</taxon>
        <taxon>Panicoideae</taxon>
        <taxon>Panicodae</taxon>
        <taxon>Paniceae</taxon>
        <taxon>Panicinae</taxon>
        <taxon>Panicum</taxon>
        <taxon>Panicum sect. Hiantes</taxon>
    </lineage>
</organism>
<dbReference type="InterPro" id="IPR014721">
    <property type="entry name" value="Ribsml_uS5_D2-typ_fold_subgr"/>
</dbReference>
<dbReference type="GO" id="GO:0003924">
    <property type="term" value="F:GTPase activity"/>
    <property type="evidence" value="ECO:0007669"/>
    <property type="project" value="InterPro"/>
</dbReference>
<dbReference type="SUPFAM" id="SSF54980">
    <property type="entry name" value="EF-G C-terminal domain-like"/>
    <property type="match status" value="2"/>
</dbReference>
<evidence type="ECO:0000259" key="8">
    <source>
        <dbReference type="PROSITE" id="PS51722"/>
    </source>
</evidence>
<dbReference type="InterPro" id="IPR004161">
    <property type="entry name" value="EFTu-like_2"/>
</dbReference>
<dbReference type="GO" id="GO:0003746">
    <property type="term" value="F:translation elongation factor activity"/>
    <property type="evidence" value="ECO:0007669"/>
    <property type="project" value="UniProtKB-KW"/>
</dbReference>
<dbReference type="InterPro" id="IPR005517">
    <property type="entry name" value="Transl_elong_EFG/EF2_IV"/>
</dbReference>